<keyword evidence="3" id="KW-1185">Reference proteome</keyword>
<sequence>MGEKSTRKEGGKTAPSKTLKEKRTAKADKKAASSRSENTDAVTRVKNR</sequence>
<feature type="region of interest" description="Disordered" evidence="1">
    <location>
        <begin position="1"/>
        <end position="48"/>
    </location>
</feature>
<dbReference type="RefSeq" id="WP_164734623.1">
    <property type="nucleotide sequence ID" value="NZ_CP031423.1"/>
</dbReference>
<dbReference type="KEGG" id="mlv:CVS47_01752"/>
<organism evidence="2 3">
    <name type="scientific">Microbacterium lemovicicum</name>
    <dbReference type="NCBI Taxonomy" id="1072463"/>
    <lineage>
        <taxon>Bacteria</taxon>
        <taxon>Bacillati</taxon>
        <taxon>Actinomycetota</taxon>
        <taxon>Actinomycetes</taxon>
        <taxon>Micrococcales</taxon>
        <taxon>Microbacteriaceae</taxon>
        <taxon>Microbacterium</taxon>
    </lineage>
</organism>
<dbReference type="Proteomes" id="UP000276888">
    <property type="component" value="Chromosome"/>
</dbReference>
<feature type="compositionally biased region" description="Basic and acidic residues" evidence="1">
    <location>
        <begin position="1"/>
        <end position="11"/>
    </location>
</feature>
<accession>A0A3Q9IYF2</accession>
<proteinExistence type="predicted"/>
<protein>
    <submittedName>
        <fullName evidence="2">Uncharacterized protein</fullName>
    </submittedName>
</protein>
<dbReference type="AlphaFoldDB" id="A0A3Q9IYF2"/>
<reference evidence="2 3" key="1">
    <citation type="submission" date="2018-08" db="EMBL/GenBank/DDBJ databases">
        <title>Microbacterium lemovicicum sp. nov., a bacterium isolated from a natural uranium-rich soil.</title>
        <authorList>
            <person name="ORTET P."/>
        </authorList>
    </citation>
    <scope>NUCLEOTIDE SEQUENCE [LARGE SCALE GENOMIC DNA]</scope>
    <source>
        <strain evidence="2 3">Viu22</strain>
    </source>
</reference>
<name>A0A3Q9IYF2_9MICO</name>
<gene>
    <name evidence="2" type="ORF">CVS47_01752</name>
</gene>
<evidence type="ECO:0000313" key="3">
    <source>
        <dbReference type="Proteomes" id="UP000276888"/>
    </source>
</evidence>
<dbReference type="EMBL" id="CP031423">
    <property type="protein sequence ID" value="AZS37124.1"/>
    <property type="molecule type" value="Genomic_DNA"/>
</dbReference>
<feature type="compositionally biased region" description="Basic and acidic residues" evidence="1">
    <location>
        <begin position="18"/>
        <end position="31"/>
    </location>
</feature>
<evidence type="ECO:0000256" key="1">
    <source>
        <dbReference type="SAM" id="MobiDB-lite"/>
    </source>
</evidence>
<evidence type="ECO:0000313" key="2">
    <source>
        <dbReference type="EMBL" id="AZS37124.1"/>
    </source>
</evidence>